<organism evidence="2">
    <name type="scientific">Schlesneria paludicola</name>
    <dbReference type="NCBI Taxonomy" id="360056"/>
    <lineage>
        <taxon>Bacteria</taxon>
        <taxon>Pseudomonadati</taxon>
        <taxon>Planctomycetota</taxon>
        <taxon>Planctomycetia</taxon>
        <taxon>Planctomycetales</taxon>
        <taxon>Planctomycetaceae</taxon>
        <taxon>Schlesneria</taxon>
    </lineage>
</organism>
<comment type="caution">
    <text evidence="2">The sequence shown here is derived from an EMBL/GenBank/DDBJ whole genome shotgun (WGS) entry which is preliminary data.</text>
</comment>
<accession>A0A7C2P2F4</accession>
<evidence type="ECO:0000313" key="2">
    <source>
        <dbReference type="EMBL" id="HEN16552.1"/>
    </source>
</evidence>
<evidence type="ECO:0000259" key="1">
    <source>
        <dbReference type="Pfam" id="PF14336"/>
    </source>
</evidence>
<feature type="domain" description="D-glutamate cyclase-like C-terminal" evidence="1">
    <location>
        <begin position="14"/>
        <end position="323"/>
    </location>
</feature>
<proteinExistence type="predicted"/>
<name>A0A7C2P2F4_9PLAN</name>
<dbReference type="Gene3D" id="3.90.1640.20">
    <property type="entry name" value="TON_0340"/>
    <property type="match status" value="1"/>
</dbReference>
<dbReference type="Pfam" id="PF14336">
    <property type="entry name" value="GLUCM-like_C"/>
    <property type="match status" value="1"/>
</dbReference>
<dbReference type="EMBL" id="DSOK01000382">
    <property type="protein sequence ID" value="HEN16552.1"/>
    <property type="molecule type" value="Genomic_DNA"/>
</dbReference>
<dbReference type="AlphaFoldDB" id="A0A7C2P2F4"/>
<protein>
    <submittedName>
        <fullName evidence="2">DUF4392 domain-containing protein</fullName>
    </submittedName>
</protein>
<sequence>MSTPALDHSLAATLERLIRRDPARRGLIGSETDREPLCASHLSAAIDHLVRGGQSAWILTGFYIPAGQPPAAETDGPPGAALLAATLRACGMDVRLVTDEPCRTAVTVAAELYGLPSAVVECCPVLPAEADGWLQNLAIDPSLSHVICVERVGPSHTPASWGALRVAVSAAGRFANAVPDEHWDRCHNMRGEIIEGWTAPLHRLVERIAGERPGVKTIGIGDGGNELGLGAVPWRELRDRLSGPAAPLVPCRIATDWTILAGVSNWGAMALAAGIAHGRGCTEALRPWNRDAEEQRLRQLVARGPAVDGVTRLREPTVDGLPFLTYIQPWEGMRQRLGLE</sequence>
<reference evidence="2" key="1">
    <citation type="journal article" date="2020" name="mSystems">
        <title>Genome- and Community-Level Interaction Insights into Carbon Utilization and Element Cycling Functions of Hydrothermarchaeota in Hydrothermal Sediment.</title>
        <authorList>
            <person name="Zhou Z."/>
            <person name="Liu Y."/>
            <person name="Xu W."/>
            <person name="Pan J."/>
            <person name="Luo Z.H."/>
            <person name="Li M."/>
        </authorList>
    </citation>
    <scope>NUCLEOTIDE SEQUENCE [LARGE SCALE GENOMIC DNA]</scope>
    <source>
        <strain evidence="2">SpSt-339</strain>
    </source>
</reference>
<dbReference type="PANTHER" id="PTHR32022:SF10">
    <property type="entry name" value="D-GLUTAMATE CYCLASE, MITOCHONDRIAL"/>
    <property type="match status" value="1"/>
</dbReference>
<dbReference type="InterPro" id="IPR025504">
    <property type="entry name" value="GLUCM_C"/>
</dbReference>
<dbReference type="PANTHER" id="PTHR32022">
    <property type="entry name" value="D-GLUTAMATE CYCLASE, MITOCHONDRIAL"/>
    <property type="match status" value="1"/>
</dbReference>
<gene>
    <name evidence="2" type="ORF">ENQ76_13910</name>
</gene>